<evidence type="ECO:0000256" key="5">
    <source>
        <dbReference type="ARBA" id="ARBA00022692"/>
    </source>
</evidence>
<feature type="transmembrane region" description="Helical" evidence="8">
    <location>
        <begin position="371"/>
        <end position="394"/>
    </location>
</feature>
<evidence type="ECO:0000256" key="7">
    <source>
        <dbReference type="ARBA" id="ARBA00023136"/>
    </source>
</evidence>
<feature type="domain" description="MacB-like periplasmic core" evidence="10">
    <location>
        <begin position="31"/>
        <end position="247"/>
    </location>
</feature>
<comment type="similarity">
    <text evidence="2">Belongs to the ABC-4 integral membrane protein family. LolC/E subfamily.</text>
</comment>
<evidence type="ECO:0000256" key="2">
    <source>
        <dbReference type="ARBA" id="ARBA00005236"/>
    </source>
</evidence>
<evidence type="ECO:0000256" key="3">
    <source>
        <dbReference type="ARBA" id="ARBA00022448"/>
    </source>
</evidence>
<dbReference type="InterPro" id="IPR011925">
    <property type="entry name" value="LolCE_TM"/>
</dbReference>
<name>A0A7C4EUF8_9BACT</name>
<dbReference type="InterPro" id="IPR003838">
    <property type="entry name" value="ABC3_permease_C"/>
</dbReference>
<comment type="subcellular location">
    <subcellularLocation>
        <location evidence="1">Cell membrane</location>
        <topology evidence="1">Multi-pass membrane protein</topology>
    </subcellularLocation>
</comment>
<dbReference type="GO" id="GO:0044874">
    <property type="term" value="P:lipoprotein localization to outer membrane"/>
    <property type="evidence" value="ECO:0007669"/>
    <property type="project" value="TreeGrafter"/>
</dbReference>
<reference evidence="11" key="1">
    <citation type="journal article" date="2020" name="mSystems">
        <title>Genome- and Community-Level Interaction Insights into Carbon Utilization and Element Cycling Functions of Hydrothermarchaeota in Hydrothermal Sediment.</title>
        <authorList>
            <person name="Zhou Z."/>
            <person name="Liu Y."/>
            <person name="Xu W."/>
            <person name="Pan J."/>
            <person name="Luo Z.H."/>
            <person name="Li M."/>
        </authorList>
    </citation>
    <scope>NUCLEOTIDE SEQUENCE [LARGE SCALE GENOMIC DNA]</scope>
    <source>
        <strain evidence="11">SpSt-769</strain>
    </source>
</reference>
<dbReference type="EMBL" id="DTGT01000154">
    <property type="protein sequence ID" value="HGH60633.1"/>
    <property type="molecule type" value="Genomic_DNA"/>
</dbReference>
<evidence type="ECO:0000259" key="10">
    <source>
        <dbReference type="Pfam" id="PF12704"/>
    </source>
</evidence>
<dbReference type="Pfam" id="PF02687">
    <property type="entry name" value="FtsX"/>
    <property type="match status" value="1"/>
</dbReference>
<dbReference type="GO" id="GO:0042953">
    <property type="term" value="P:lipoprotein transport"/>
    <property type="evidence" value="ECO:0007669"/>
    <property type="project" value="InterPro"/>
</dbReference>
<feature type="domain" description="ABC3 transporter permease C-terminal" evidence="9">
    <location>
        <begin position="278"/>
        <end position="403"/>
    </location>
</feature>
<keyword evidence="5 8" id="KW-0812">Transmembrane</keyword>
<evidence type="ECO:0000259" key="9">
    <source>
        <dbReference type="Pfam" id="PF02687"/>
    </source>
</evidence>
<dbReference type="Pfam" id="PF12704">
    <property type="entry name" value="MacB_PCD"/>
    <property type="match status" value="1"/>
</dbReference>
<keyword evidence="3" id="KW-0813">Transport</keyword>
<evidence type="ECO:0000313" key="11">
    <source>
        <dbReference type="EMBL" id="HGH60633.1"/>
    </source>
</evidence>
<evidence type="ECO:0000256" key="8">
    <source>
        <dbReference type="SAM" id="Phobius"/>
    </source>
</evidence>
<keyword evidence="7 8" id="KW-0472">Membrane</keyword>
<keyword evidence="4" id="KW-1003">Cell membrane</keyword>
<feature type="transmembrane region" description="Helical" evidence="8">
    <location>
        <begin position="21"/>
        <end position="48"/>
    </location>
</feature>
<dbReference type="InterPro" id="IPR051447">
    <property type="entry name" value="Lipoprotein-release_system"/>
</dbReference>
<dbReference type="NCBIfam" id="TIGR02212">
    <property type="entry name" value="lolCE"/>
    <property type="match status" value="1"/>
</dbReference>
<keyword evidence="6 8" id="KW-1133">Transmembrane helix</keyword>
<dbReference type="AlphaFoldDB" id="A0A7C4EUF8"/>
<feature type="transmembrane region" description="Helical" evidence="8">
    <location>
        <begin position="275"/>
        <end position="301"/>
    </location>
</feature>
<dbReference type="InterPro" id="IPR025857">
    <property type="entry name" value="MacB_PCD"/>
</dbReference>
<evidence type="ECO:0000256" key="4">
    <source>
        <dbReference type="ARBA" id="ARBA00022475"/>
    </source>
</evidence>
<keyword evidence="11" id="KW-0449">Lipoprotein</keyword>
<dbReference type="GO" id="GO:0098797">
    <property type="term" value="C:plasma membrane protein complex"/>
    <property type="evidence" value="ECO:0007669"/>
    <property type="project" value="TreeGrafter"/>
</dbReference>
<proteinExistence type="inferred from homology"/>
<dbReference type="PANTHER" id="PTHR30489">
    <property type="entry name" value="LIPOPROTEIN-RELEASING SYSTEM TRANSMEMBRANE PROTEIN LOLE"/>
    <property type="match status" value="1"/>
</dbReference>
<dbReference type="PANTHER" id="PTHR30489:SF0">
    <property type="entry name" value="LIPOPROTEIN-RELEASING SYSTEM TRANSMEMBRANE PROTEIN LOLE"/>
    <property type="match status" value="1"/>
</dbReference>
<protein>
    <submittedName>
        <fullName evidence="11">Lipoprotein-releasing ABC transporter permease subunit</fullName>
    </submittedName>
</protein>
<comment type="caution">
    <text evidence="11">The sequence shown here is derived from an EMBL/GenBank/DDBJ whole genome shotgun (WGS) entry which is preliminary data.</text>
</comment>
<evidence type="ECO:0000256" key="6">
    <source>
        <dbReference type="ARBA" id="ARBA00022989"/>
    </source>
</evidence>
<gene>
    <name evidence="11" type="ORF">ENV54_04965</name>
</gene>
<sequence>MNLPFEISIGLRYLRAKRKQAFISVISAFGVLGVMLGVMTLIIVLGVMNGFERDLKEKILGTVSHLVVMNHSSRSLTGWPELVSRIKAFDGIKAVTPYVYGQAMLSSRGRVRGVVIRGIDVQTAGGVISLPKYLQSGSIQELGATKNGLHGIIIGRELAIANSLRDGDVVQLISPQGKRTPIGAVPKVQNFRIVGVYKSGMYEFDANLVYMDLTEAQHFFEMGDGVTGIEVAVKDVYYAPKLGNRIEASLGHNYWTRTWKDMYRNLFSALKLEKIAMFIILTFIVLVAAFNIIISLIMLVMEKSRDIAILKALGATSDRIMRIFMVQGMIVGIVGTILGAAGGIVGSALLARYPVIELPEEIYTISKLPVAVHPVDVLIICGVALTICFLATLYPSVRAARLAPAEALRYE</sequence>
<organism evidence="11">
    <name type="scientific">Desulfomonile tiedjei</name>
    <dbReference type="NCBI Taxonomy" id="2358"/>
    <lineage>
        <taxon>Bacteria</taxon>
        <taxon>Pseudomonadati</taxon>
        <taxon>Thermodesulfobacteriota</taxon>
        <taxon>Desulfomonilia</taxon>
        <taxon>Desulfomonilales</taxon>
        <taxon>Desulfomonilaceae</taxon>
        <taxon>Desulfomonile</taxon>
    </lineage>
</organism>
<feature type="transmembrane region" description="Helical" evidence="8">
    <location>
        <begin position="329"/>
        <end position="351"/>
    </location>
</feature>
<evidence type="ECO:0000256" key="1">
    <source>
        <dbReference type="ARBA" id="ARBA00004651"/>
    </source>
</evidence>
<accession>A0A7C4EUF8</accession>